<feature type="region of interest" description="Disordered" evidence="1">
    <location>
        <begin position="126"/>
        <end position="149"/>
    </location>
</feature>
<feature type="compositionally biased region" description="Basic residues" evidence="1">
    <location>
        <begin position="23"/>
        <end position="42"/>
    </location>
</feature>
<accession>A0A1J7JM07</accession>
<proteinExistence type="predicted"/>
<evidence type="ECO:0000313" key="3">
    <source>
        <dbReference type="Proteomes" id="UP000182658"/>
    </source>
</evidence>
<keyword evidence="3" id="KW-1185">Reference proteome</keyword>
<evidence type="ECO:0000313" key="2">
    <source>
        <dbReference type="EMBL" id="OIW30904.1"/>
    </source>
</evidence>
<protein>
    <submittedName>
        <fullName evidence="2">Uncharacterized protein</fullName>
    </submittedName>
</protein>
<feature type="compositionally biased region" description="Polar residues" evidence="1">
    <location>
        <begin position="43"/>
        <end position="70"/>
    </location>
</feature>
<reference evidence="2 3" key="1">
    <citation type="submission" date="2016-10" db="EMBL/GenBank/DDBJ databases">
        <title>Draft genome sequence of Coniochaeta ligniaria NRRL30616, a lignocellulolytic fungus for bioabatement of inhibitors in plant biomass hydrolysates.</title>
        <authorList>
            <consortium name="DOE Joint Genome Institute"/>
            <person name="Jimenez D.J."/>
            <person name="Hector R.E."/>
            <person name="Riley R."/>
            <person name="Sun H."/>
            <person name="Grigoriev I.V."/>
            <person name="Van Elsas J.D."/>
            <person name="Nichols N.N."/>
        </authorList>
    </citation>
    <scope>NUCLEOTIDE SEQUENCE [LARGE SCALE GENOMIC DNA]</scope>
    <source>
        <strain evidence="2 3">NRRL 30616</strain>
    </source>
</reference>
<organism evidence="2 3">
    <name type="scientific">Coniochaeta ligniaria NRRL 30616</name>
    <dbReference type="NCBI Taxonomy" id="1408157"/>
    <lineage>
        <taxon>Eukaryota</taxon>
        <taxon>Fungi</taxon>
        <taxon>Dikarya</taxon>
        <taxon>Ascomycota</taxon>
        <taxon>Pezizomycotina</taxon>
        <taxon>Sordariomycetes</taxon>
        <taxon>Sordariomycetidae</taxon>
        <taxon>Coniochaetales</taxon>
        <taxon>Coniochaetaceae</taxon>
        <taxon>Coniochaeta</taxon>
    </lineage>
</organism>
<gene>
    <name evidence="2" type="ORF">CONLIGDRAFT_700516</name>
</gene>
<evidence type="ECO:0000256" key="1">
    <source>
        <dbReference type="SAM" id="MobiDB-lite"/>
    </source>
</evidence>
<dbReference type="Proteomes" id="UP000182658">
    <property type="component" value="Unassembled WGS sequence"/>
</dbReference>
<dbReference type="InParanoid" id="A0A1J7JM07"/>
<name>A0A1J7JM07_9PEZI</name>
<dbReference type="AlphaFoldDB" id="A0A1J7JM07"/>
<feature type="compositionally biased region" description="Low complexity" evidence="1">
    <location>
        <begin position="127"/>
        <end position="140"/>
    </location>
</feature>
<feature type="region of interest" description="Disordered" evidence="1">
    <location>
        <begin position="1"/>
        <end position="111"/>
    </location>
</feature>
<sequence>MPEQREKKKLTDKKSLTQALHVRFPKRTTPPRRNQRHPRSHPRWQSQTRSRCRRSPNQQSPDGTATSTHDASVHPPYTPPTVSEGDQHPSPDSGTRKRKATQSSGYYFGPRIQTLGTMPICRERAAMLDNSSAASDSSRATVSQPTPPR</sequence>
<dbReference type="EMBL" id="KV875096">
    <property type="protein sequence ID" value="OIW30904.1"/>
    <property type="molecule type" value="Genomic_DNA"/>
</dbReference>